<keyword evidence="3 4" id="KW-0732">Signal</keyword>
<dbReference type="PANTHER" id="PTHR36091">
    <property type="entry name" value="ALTERED INHERITANCE OF MITOCHONDRIA PROTEIN 9, MITOCHONDRIAL"/>
    <property type="match status" value="1"/>
</dbReference>
<evidence type="ECO:0000256" key="1">
    <source>
        <dbReference type="ARBA" id="ARBA00004613"/>
    </source>
</evidence>
<dbReference type="InterPro" id="IPR012334">
    <property type="entry name" value="Pectin_lyas_fold"/>
</dbReference>
<dbReference type="GO" id="GO:0005739">
    <property type="term" value="C:mitochondrion"/>
    <property type="evidence" value="ECO:0007669"/>
    <property type="project" value="TreeGrafter"/>
</dbReference>
<dbReference type="InterPro" id="IPR005192">
    <property type="entry name" value="Glyco_hydro_49_C"/>
</dbReference>
<feature type="domain" description="Glycoside hydrolase family 49 N-terminal" evidence="6">
    <location>
        <begin position="23"/>
        <end position="233"/>
    </location>
</feature>
<sequence>MFKILLSLSAAILPICTHASAVNNTADFHDLKTWWHAMGEINPKTPVADGNVRQSHLYAVQVGHVDRSQFYDSFVYETIPRSGKGQICYPDDYNTICPEGDGITIEDEIGATMAWSQFLYARDVAVKVTRLDGRLISAEDIVIRPSNLHLHVTARGSSALISVPYSPDTNGLRFSVEFADDIWEYRNAGPGTDSHYVQNVNPAGKYYVPSYNDTMPVVGREPRNALLIFASPFPPSDMIPSKKDDVHEVPPGYVTGLDAIKQSVVVFRPGVYYFTGKAHAILSPSVKWVYLAPGAYVKGAIQYMNSDSPLKASGFGVLSGEQYVYQADTAQNYSNSKSDASSLKMWRGEGITAGQSWTIHGITTNAQPFNVMDFYGDLEHFTVDVADYKQVGSFYTQTDGLQMYPNSHVRDVFYHSGDDTIKTYYSNILAERIAVWKTNNAPIIQVGWYSRDIANISVDHVDVIHTRYNAGSVYYPRALIGCSASYENPTATDTANINHTIADYTVSNIRAEGISPALVGMNLISNLDNFRVVNASIEEFAPATTQLEYSVVQGFTDPDQGNQKVTLGQRSPNGTGLVIQNYTVGNKKVSLGEPKQREQLFEYTNGRFLVNEHDELWKRYAKFDIDALCTLVSSLPSVSSPVCKTEKMEAGFNRALLMTAENGKEVVAKCLF</sequence>
<dbReference type="Pfam" id="PF17433">
    <property type="entry name" value="Glyco_hydro_49N"/>
    <property type="match status" value="1"/>
</dbReference>
<evidence type="ECO:0000256" key="3">
    <source>
        <dbReference type="ARBA" id="ARBA00022729"/>
    </source>
</evidence>
<dbReference type="Gene3D" id="2.60.350.10">
    <property type="entry name" value="Dextranase, N-terminal"/>
    <property type="match status" value="1"/>
</dbReference>
<evidence type="ECO:0000259" key="5">
    <source>
        <dbReference type="Pfam" id="PF03718"/>
    </source>
</evidence>
<dbReference type="Gene3D" id="2.160.20.10">
    <property type="entry name" value="Single-stranded right-handed beta-helix, Pectin lyase-like"/>
    <property type="match status" value="1"/>
</dbReference>
<dbReference type="InterPro" id="IPR023226">
    <property type="entry name" value="Glyco_hydro_49_N_dom"/>
</dbReference>
<comment type="caution">
    <text evidence="7">The sequence shown here is derived from an EMBL/GenBank/DDBJ whole genome shotgun (WGS) entry which is preliminary data.</text>
</comment>
<dbReference type="SUPFAM" id="SSF51126">
    <property type="entry name" value="Pectin lyase-like"/>
    <property type="match status" value="1"/>
</dbReference>
<feature type="chain" id="PRO_5034053782" description="Dextranase" evidence="4">
    <location>
        <begin position="22"/>
        <end position="672"/>
    </location>
</feature>
<reference evidence="7 8" key="1">
    <citation type="submission" date="2019-04" db="EMBL/GenBank/DDBJ databases">
        <title>Aspergillus burnettii sp. nov., novel species from soil in southeast Queensland.</title>
        <authorList>
            <person name="Gilchrist C.L.M."/>
            <person name="Pitt J.I."/>
            <person name="Lange L."/>
            <person name="Lacey H.J."/>
            <person name="Vuong D."/>
            <person name="Midgley D.J."/>
            <person name="Greenfield P."/>
            <person name="Bradbury M."/>
            <person name="Lacey E."/>
            <person name="Busk P.K."/>
            <person name="Pilgaard B."/>
            <person name="Chooi Y.H."/>
            <person name="Piggott A.M."/>
        </authorList>
    </citation>
    <scope>NUCLEOTIDE SEQUENCE [LARGE SCALE GENOMIC DNA]</scope>
    <source>
        <strain evidence="7 8">FRR 5400</strain>
    </source>
</reference>
<keyword evidence="2" id="KW-0964">Secreted</keyword>
<name>A0A8H6A7M5_PETAA</name>
<comment type="subcellular location">
    <subcellularLocation>
        <location evidence="1">Secreted</location>
    </subcellularLocation>
</comment>
<dbReference type="Proteomes" id="UP000541154">
    <property type="component" value="Unassembled WGS sequence"/>
</dbReference>
<dbReference type="GO" id="GO:0005576">
    <property type="term" value="C:extracellular region"/>
    <property type="evidence" value="ECO:0007669"/>
    <property type="project" value="UniProtKB-SubCell"/>
</dbReference>
<evidence type="ECO:0008006" key="9">
    <source>
        <dbReference type="Google" id="ProtNLM"/>
    </source>
</evidence>
<dbReference type="GO" id="GO:0004553">
    <property type="term" value="F:hydrolase activity, hydrolyzing O-glycosyl compounds"/>
    <property type="evidence" value="ECO:0007669"/>
    <property type="project" value="InterPro"/>
</dbReference>
<feature type="domain" description="Glycoside hydrolase family 49 C-terminal" evidence="5">
    <location>
        <begin position="492"/>
        <end position="592"/>
    </location>
</feature>
<dbReference type="InterPro" id="IPR051035">
    <property type="entry name" value="Mito_inheritance_9"/>
</dbReference>
<evidence type="ECO:0000256" key="4">
    <source>
        <dbReference type="SAM" id="SignalP"/>
    </source>
</evidence>
<dbReference type="InterPro" id="IPR011050">
    <property type="entry name" value="Pectin_lyase_fold/virulence"/>
</dbReference>
<evidence type="ECO:0000313" key="7">
    <source>
        <dbReference type="EMBL" id="KAF5862045.1"/>
    </source>
</evidence>
<dbReference type="PANTHER" id="PTHR36091:SF1">
    <property type="entry name" value="ALTERED INHERITANCE OF MITOCHONDRIA PROTEIN 9, MITOCHONDRIAL"/>
    <property type="match status" value="1"/>
</dbReference>
<protein>
    <recommendedName>
        <fullName evidence="9">Dextranase</fullName>
    </recommendedName>
</protein>
<dbReference type="InterPro" id="IPR035953">
    <property type="entry name" value="Dextranase_N-ter"/>
</dbReference>
<feature type="signal peptide" evidence="4">
    <location>
        <begin position="1"/>
        <end position="21"/>
    </location>
</feature>
<proteinExistence type="predicted"/>
<dbReference type="Pfam" id="PF03718">
    <property type="entry name" value="Glyco_hydro_49"/>
    <property type="match status" value="1"/>
</dbReference>
<dbReference type="InterPro" id="IPR041274">
    <property type="entry name" value="IPU_b_solenoid"/>
</dbReference>
<evidence type="ECO:0000313" key="8">
    <source>
        <dbReference type="Proteomes" id="UP000541154"/>
    </source>
</evidence>
<dbReference type="SUPFAM" id="SSF101596">
    <property type="entry name" value="Dextranase, N-terminal domain"/>
    <property type="match status" value="1"/>
</dbReference>
<evidence type="ECO:0000259" key="6">
    <source>
        <dbReference type="Pfam" id="PF17433"/>
    </source>
</evidence>
<gene>
    <name evidence="7" type="ORF">ETB97_012191</name>
</gene>
<dbReference type="Pfam" id="PF18783">
    <property type="entry name" value="IPU_b_solenoid"/>
    <property type="match status" value="1"/>
</dbReference>
<keyword evidence="8" id="KW-1185">Reference proteome</keyword>
<evidence type="ECO:0000256" key="2">
    <source>
        <dbReference type="ARBA" id="ARBA00022525"/>
    </source>
</evidence>
<organism evidence="7 8">
    <name type="scientific">Petromyces alliaceus</name>
    <name type="common">Aspergillus alliaceus</name>
    <dbReference type="NCBI Taxonomy" id="209559"/>
    <lineage>
        <taxon>Eukaryota</taxon>
        <taxon>Fungi</taxon>
        <taxon>Dikarya</taxon>
        <taxon>Ascomycota</taxon>
        <taxon>Pezizomycotina</taxon>
        <taxon>Eurotiomycetes</taxon>
        <taxon>Eurotiomycetidae</taxon>
        <taxon>Eurotiales</taxon>
        <taxon>Aspergillaceae</taxon>
        <taxon>Aspergillus</taxon>
        <taxon>Aspergillus subgen. Circumdati</taxon>
    </lineage>
</organism>
<accession>A0A8H6A7M5</accession>
<dbReference type="EMBL" id="SPNV01000083">
    <property type="protein sequence ID" value="KAF5862045.1"/>
    <property type="molecule type" value="Genomic_DNA"/>
</dbReference>
<dbReference type="Pfam" id="PF18841">
    <property type="entry name" value="B_solenoid_dext"/>
    <property type="match status" value="1"/>
</dbReference>
<dbReference type="InterPro" id="IPR041402">
    <property type="entry name" value="B_solenoid_dext"/>
</dbReference>
<dbReference type="AlphaFoldDB" id="A0A8H6A7M5"/>